<keyword evidence="1" id="KW-0472">Membrane</keyword>
<proteinExistence type="predicted"/>
<sequence>MGSCGMAMAFTFCFMALLVSAHIGLAMNVEEDVAAIPPTPMESQAMPLGAPAALSALVFLVCFL</sequence>
<evidence type="ECO:0000313" key="3">
    <source>
        <dbReference type="EMBL" id="KAK4271821.1"/>
    </source>
</evidence>
<keyword evidence="1" id="KW-0812">Transmembrane</keyword>
<keyword evidence="4" id="KW-1185">Reference proteome</keyword>
<name>A0AAE1JJT5_9FABA</name>
<gene>
    <name evidence="3" type="ORF">QN277_020455</name>
</gene>
<comment type="caution">
    <text evidence="3">The sequence shown here is derived from an EMBL/GenBank/DDBJ whole genome shotgun (WGS) entry which is preliminary data.</text>
</comment>
<feature type="signal peptide" evidence="2">
    <location>
        <begin position="1"/>
        <end position="21"/>
    </location>
</feature>
<dbReference type="Proteomes" id="UP001293593">
    <property type="component" value="Unassembled WGS sequence"/>
</dbReference>
<evidence type="ECO:0000313" key="4">
    <source>
        <dbReference type="Proteomes" id="UP001293593"/>
    </source>
</evidence>
<dbReference type="AlphaFoldDB" id="A0AAE1JJT5"/>
<reference evidence="3" key="1">
    <citation type="submission" date="2023-10" db="EMBL/GenBank/DDBJ databases">
        <title>Chromosome-level genome of the transformable northern wattle, Acacia crassicarpa.</title>
        <authorList>
            <person name="Massaro I."/>
            <person name="Sinha N.R."/>
            <person name="Poethig S."/>
            <person name="Leichty A.R."/>
        </authorList>
    </citation>
    <scope>NUCLEOTIDE SEQUENCE</scope>
    <source>
        <strain evidence="3">Acra3RX</strain>
        <tissue evidence="3">Leaf</tissue>
    </source>
</reference>
<keyword evidence="1" id="KW-1133">Transmembrane helix</keyword>
<feature type="chain" id="PRO_5042197190" evidence="2">
    <location>
        <begin position="22"/>
        <end position="64"/>
    </location>
</feature>
<feature type="transmembrane region" description="Helical" evidence="1">
    <location>
        <begin position="44"/>
        <end position="63"/>
    </location>
</feature>
<evidence type="ECO:0000256" key="1">
    <source>
        <dbReference type="SAM" id="Phobius"/>
    </source>
</evidence>
<protein>
    <submittedName>
        <fullName evidence="3">Uncharacterized protein</fullName>
    </submittedName>
</protein>
<evidence type="ECO:0000256" key="2">
    <source>
        <dbReference type="SAM" id="SignalP"/>
    </source>
</evidence>
<keyword evidence="2" id="KW-0732">Signal</keyword>
<organism evidence="3 4">
    <name type="scientific">Acacia crassicarpa</name>
    <name type="common">northern wattle</name>
    <dbReference type="NCBI Taxonomy" id="499986"/>
    <lineage>
        <taxon>Eukaryota</taxon>
        <taxon>Viridiplantae</taxon>
        <taxon>Streptophyta</taxon>
        <taxon>Embryophyta</taxon>
        <taxon>Tracheophyta</taxon>
        <taxon>Spermatophyta</taxon>
        <taxon>Magnoliopsida</taxon>
        <taxon>eudicotyledons</taxon>
        <taxon>Gunneridae</taxon>
        <taxon>Pentapetalae</taxon>
        <taxon>rosids</taxon>
        <taxon>fabids</taxon>
        <taxon>Fabales</taxon>
        <taxon>Fabaceae</taxon>
        <taxon>Caesalpinioideae</taxon>
        <taxon>mimosoid clade</taxon>
        <taxon>Acacieae</taxon>
        <taxon>Acacia</taxon>
    </lineage>
</organism>
<dbReference type="EMBL" id="JAWXYG010000005">
    <property type="protein sequence ID" value="KAK4271821.1"/>
    <property type="molecule type" value="Genomic_DNA"/>
</dbReference>
<accession>A0AAE1JJT5</accession>